<organism evidence="3 4">
    <name type="scientific">Enhydrobacter aerosaccus</name>
    <dbReference type="NCBI Taxonomy" id="225324"/>
    <lineage>
        <taxon>Bacteria</taxon>
        <taxon>Pseudomonadati</taxon>
        <taxon>Pseudomonadota</taxon>
        <taxon>Alphaproteobacteria</taxon>
        <taxon>Hyphomicrobiales</taxon>
        <taxon>Enhydrobacter</taxon>
    </lineage>
</organism>
<keyword evidence="2" id="KW-0472">Membrane</keyword>
<keyword evidence="2" id="KW-1133">Transmembrane helix</keyword>
<keyword evidence="2" id="KW-0812">Transmembrane</keyword>
<dbReference type="RefSeq" id="WP_139373754.1">
    <property type="nucleotide sequence ID" value="NZ_FUWJ01000001.1"/>
</dbReference>
<evidence type="ECO:0008006" key="5">
    <source>
        <dbReference type="Google" id="ProtNLM"/>
    </source>
</evidence>
<gene>
    <name evidence="3" type="ORF">SAMN02745126_01537</name>
</gene>
<sequence>MTSSAFNGHAEQDIGASAEATGGIGSDNVEVKDDVNDAVTAVATVGAVAVGAALVEVALLPGIALGVAAMLAPKYVPKMGSALAPVFRSSVRGVYKFGQKTREVVAEAKEQVNDIVAEVQAEEDEAPKAATASAAPATPAAEPAAPRPESTRA</sequence>
<evidence type="ECO:0000313" key="4">
    <source>
        <dbReference type="Proteomes" id="UP000190092"/>
    </source>
</evidence>
<evidence type="ECO:0000256" key="1">
    <source>
        <dbReference type="SAM" id="MobiDB-lite"/>
    </source>
</evidence>
<dbReference type="STRING" id="225324.SAMN02745126_01537"/>
<protein>
    <recommendedName>
        <fullName evidence="5">DUF5132 domain-containing protein</fullName>
    </recommendedName>
</protein>
<evidence type="ECO:0000256" key="2">
    <source>
        <dbReference type="SAM" id="Phobius"/>
    </source>
</evidence>
<dbReference type="OrthoDB" id="8240233at2"/>
<feature type="transmembrane region" description="Helical" evidence="2">
    <location>
        <begin position="38"/>
        <end position="71"/>
    </location>
</feature>
<feature type="region of interest" description="Disordered" evidence="1">
    <location>
        <begin position="119"/>
        <end position="153"/>
    </location>
</feature>
<keyword evidence="4" id="KW-1185">Reference proteome</keyword>
<reference evidence="4" key="1">
    <citation type="submission" date="2017-02" db="EMBL/GenBank/DDBJ databases">
        <authorList>
            <person name="Varghese N."/>
            <person name="Submissions S."/>
        </authorList>
    </citation>
    <scope>NUCLEOTIDE SEQUENCE [LARGE SCALE GENOMIC DNA]</scope>
    <source>
        <strain evidence="4">ATCC 27094</strain>
    </source>
</reference>
<feature type="compositionally biased region" description="Low complexity" evidence="1">
    <location>
        <begin position="128"/>
        <end position="153"/>
    </location>
</feature>
<name>A0A1T4LG99_9HYPH</name>
<dbReference type="Proteomes" id="UP000190092">
    <property type="component" value="Unassembled WGS sequence"/>
</dbReference>
<proteinExistence type="predicted"/>
<dbReference type="AlphaFoldDB" id="A0A1T4LG99"/>
<dbReference type="EMBL" id="FUWJ01000001">
    <property type="protein sequence ID" value="SJZ53772.1"/>
    <property type="molecule type" value="Genomic_DNA"/>
</dbReference>
<accession>A0A1T4LG99</accession>
<evidence type="ECO:0000313" key="3">
    <source>
        <dbReference type="EMBL" id="SJZ53772.1"/>
    </source>
</evidence>